<comment type="similarity">
    <text evidence="1">Belongs to the nitroreductase family.</text>
</comment>
<protein>
    <submittedName>
        <fullName evidence="4">Nitroreductase</fullName>
    </submittedName>
</protein>
<dbReference type="GeneID" id="32154912"/>
<organism evidence="4 5">
    <name type="scientific">Methanosphaerula palustris (strain ATCC BAA-1556 / DSM 19958 / E1-9c)</name>
    <dbReference type="NCBI Taxonomy" id="521011"/>
    <lineage>
        <taxon>Archaea</taxon>
        <taxon>Methanobacteriati</taxon>
        <taxon>Methanobacteriota</taxon>
        <taxon>Stenosarchaea group</taxon>
        <taxon>Methanomicrobia</taxon>
        <taxon>Methanomicrobiales</taxon>
        <taxon>Methanoregulaceae</taxon>
        <taxon>Methanosphaerula</taxon>
    </lineage>
</organism>
<dbReference type="OrthoDB" id="51316at2157"/>
<dbReference type="GO" id="GO:0016491">
    <property type="term" value="F:oxidoreductase activity"/>
    <property type="evidence" value="ECO:0007669"/>
    <property type="project" value="UniProtKB-KW"/>
</dbReference>
<feature type="domain" description="4Fe-4S ferredoxin-type" evidence="3">
    <location>
        <begin position="3"/>
        <end position="32"/>
    </location>
</feature>
<dbReference type="SUPFAM" id="SSF54862">
    <property type="entry name" value="4Fe-4S ferredoxins"/>
    <property type="match status" value="1"/>
</dbReference>
<feature type="domain" description="4Fe-4S ferredoxin-type" evidence="3">
    <location>
        <begin position="34"/>
        <end position="66"/>
    </location>
</feature>
<dbReference type="PANTHER" id="PTHR43673">
    <property type="entry name" value="NAD(P)H NITROREDUCTASE YDGI-RELATED"/>
    <property type="match status" value="1"/>
</dbReference>
<dbReference type="Pfam" id="PF00881">
    <property type="entry name" value="Nitroreductase"/>
    <property type="match status" value="1"/>
</dbReference>
<dbReference type="InterPro" id="IPR017900">
    <property type="entry name" value="4Fe4S_Fe_S_CS"/>
</dbReference>
<dbReference type="PANTHER" id="PTHR43673:SF10">
    <property type="entry name" value="NADH DEHYDROGENASE_NAD(P)H NITROREDUCTASE XCC3605-RELATED"/>
    <property type="match status" value="1"/>
</dbReference>
<dbReference type="STRING" id="521011.Mpal_1490"/>
<keyword evidence="2" id="KW-0560">Oxidoreductase</keyword>
<dbReference type="EMBL" id="CP001338">
    <property type="protein sequence ID" value="ACL16811.1"/>
    <property type="molecule type" value="Genomic_DNA"/>
</dbReference>
<gene>
    <name evidence="4" type="ordered locus">Mpal_1490</name>
</gene>
<evidence type="ECO:0000313" key="5">
    <source>
        <dbReference type="Proteomes" id="UP000002457"/>
    </source>
</evidence>
<dbReference type="PROSITE" id="PS51379">
    <property type="entry name" value="4FE4S_FER_2"/>
    <property type="match status" value="2"/>
</dbReference>
<reference evidence="4 5" key="1">
    <citation type="journal article" date="2015" name="Genome Announc.">
        <title>Complete Genome Sequence of Methanosphaerula palustris E1-9CT, a Hydrogenotrophic Methanogen Isolated from a Minerotrophic Fen Peatland.</title>
        <authorList>
            <person name="Cadillo-Quiroz H."/>
            <person name="Browne P."/>
            <person name="Kyrpides N."/>
            <person name="Woyke T."/>
            <person name="Goodwin L."/>
            <person name="Detter C."/>
            <person name="Yavitt J.B."/>
            <person name="Zinder S.H."/>
        </authorList>
    </citation>
    <scope>NUCLEOTIDE SEQUENCE [LARGE SCALE GENOMIC DNA]</scope>
    <source>
        <strain evidence="5">ATCC BAA-1556 / DSM 19958 / E1-9c</strain>
    </source>
</reference>
<dbReference type="HOGENOM" id="CLU_070764_2_0_2"/>
<dbReference type="KEGG" id="mpl:Mpal_1490"/>
<dbReference type="Pfam" id="PF13187">
    <property type="entry name" value="Fer4_9"/>
    <property type="match status" value="1"/>
</dbReference>
<keyword evidence="5" id="KW-1185">Reference proteome</keyword>
<dbReference type="InterPro" id="IPR017896">
    <property type="entry name" value="4Fe4S_Fe-S-bd"/>
</dbReference>
<dbReference type="SUPFAM" id="SSF55469">
    <property type="entry name" value="FMN-dependent nitroreductase-like"/>
    <property type="match status" value="1"/>
</dbReference>
<dbReference type="eggNOG" id="arCOG00289">
    <property type="taxonomic scope" value="Archaea"/>
</dbReference>
<dbReference type="Gene3D" id="3.40.109.10">
    <property type="entry name" value="NADH Oxidase"/>
    <property type="match status" value="1"/>
</dbReference>
<dbReference type="InterPro" id="IPR000415">
    <property type="entry name" value="Nitroreductase-like"/>
</dbReference>
<dbReference type="Proteomes" id="UP000002457">
    <property type="component" value="Chromosome"/>
</dbReference>
<sequence length="275" mass="30850">METPVLIDNDRCTGCGICSRVCIFSVLSQDNNGTVPRINPEQHGRCVRCGQCETFCPSSAISVKYPAAWPTPDQPAPGSVTPTQIRELVQGRRTERQFRRQPVPRETIESMLDIVRYAPSAVNLQPVHWQIIEKEESRRALTAGVVRWLDEASRNGWYRELDAWLPELIRQWNEGTDLITHGAPCIIIAHTPRTSPAFYTDAVIALSYLDIVAPVFGIGTCWAGLVRKACENSPEVQKLTGIPEDHMVQHAMLAGYPALQHHQIPRRQPARIGWT</sequence>
<dbReference type="AlphaFoldDB" id="B8GIJ8"/>
<dbReference type="InterPro" id="IPR029479">
    <property type="entry name" value="Nitroreductase"/>
</dbReference>
<evidence type="ECO:0000259" key="3">
    <source>
        <dbReference type="PROSITE" id="PS51379"/>
    </source>
</evidence>
<evidence type="ECO:0000256" key="2">
    <source>
        <dbReference type="ARBA" id="ARBA00023002"/>
    </source>
</evidence>
<dbReference type="PROSITE" id="PS00198">
    <property type="entry name" value="4FE4S_FER_1"/>
    <property type="match status" value="1"/>
</dbReference>
<dbReference type="CDD" id="cd02143">
    <property type="entry name" value="nitroreductase_FeS-like"/>
    <property type="match status" value="1"/>
</dbReference>
<dbReference type="RefSeq" id="WP_012618130.1">
    <property type="nucleotide sequence ID" value="NC_011832.1"/>
</dbReference>
<dbReference type="Gene3D" id="3.30.70.20">
    <property type="match status" value="1"/>
</dbReference>
<name>B8GIJ8_METPE</name>
<proteinExistence type="inferred from homology"/>
<accession>B8GIJ8</accession>
<evidence type="ECO:0000313" key="4">
    <source>
        <dbReference type="EMBL" id="ACL16811.1"/>
    </source>
</evidence>
<evidence type="ECO:0000256" key="1">
    <source>
        <dbReference type="ARBA" id="ARBA00007118"/>
    </source>
</evidence>